<dbReference type="Gene3D" id="1.20.58.530">
    <property type="match status" value="2"/>
</dbReference>
<feature type="binding site" evidence="15">
    <location>
        <begin position="126"/>
        <end position="133"/>
    </location>
    <ligand>
        <name>ATP</name>
        <dbReference type="ChEBI" id="CHEBI:30616"/>
    </ligand>
</feature>
<feature type="region of interest" description="Actin-binding" evidence="15">
    <location>
        <begin position="679"/>
        <end position="701"/>
    </location>
</feature>
<comment type="similarity">
    <text evidence="15">Belongs to the TRAFAC class myosin-kinesin ATPase superfamily. Myosin family.</text>
</comment>
<evidence type="ECO:0000256" key="14">
    <source>
        <dbReference type="ARBA" id="ARBA00023203"/>
    </source>
</evidence>
<dbReference type="Gene3D" id="3.40.850.10">
    <property type="entry name" value="Kinesin motor domain"/>
    <property type="match status" value="2"/>
</dbReference>
<feature type="region of interest" description="Disordered" evidence="16">
    <location>
        <begin position="559"/>
        <end position="582"/>
    </location>
</feature>
<dbReference type="GO" id="GO:0004100">
    <property type="term" value="F:chitin synthase activity"/>
    <property type="evidence" value="ECO:0007669"/>
    <property type="project" value="UniProtKB-EC"/>
</dbReference>
<keyword evidence="3" id="KW-1003">Cell membrane</keyword>
<keyword evidence="21" id="KW-0648">Protein biosynthesis</keyword>
<dbReference type="EC" id="2.4.1.16" evidence="2"/>
<keyword evidence="9 17" id="KW-1133">Transmembrane helix</keyword>
<feature type="region of interest" description="Disordered" evidence="16">
    <location>
        <begin position="505"/>
        <end position="524"/>
    </location>
</feature>
<dbReference type="PANTHER" id="PTHR22914:SF45">
    <property type="entry name" value="CHITIN SYNTHASE"/>
    <property type="match status" value="1"/>
</dbReference>
<keyword evidence="5" id="KW-0808">Transferase</keyword>
<feature type="transmembrane region" description="Helical" evidence="17">
    <location>
        <begin position="1684"/>
        <end position="1705"/>
    </location>
</feature>
<evidence type="ECO:0000256" key="17">
    <source>
        <dbReference type="SAM" id="Phobius"/>
    </source>
</evidence>
<dbReference type="GO" id="GO:0005886">
    <property type="term" value="C:plasma membrane"/>
    <property type="evidence" value="ECO:0007669"/>
    <property type="project" value="UniProtKB-SubCell"/>
</dbReference>
<dbReference type="GO" id="GO:0003743">
    <property type="term" value="F:translation initiation factor activity"/>
    <property type="evidence" value="ECO:0007669"/>
    <property type="project" value="UniProtKB-KW"/>
</dbReference>
<dbReference type="InterPro" id="IPR036400">
    <property type="entry name" value="Cyt_B5-like_heme/steroid_sf"/>
</dbReference>
<comment type="caution">
    <text evidence="21">The sequence shown here is derived from an EMBL/GenBank/DDBJ whole genome shotgun (WGS) entry which is preliminary data.</text>
</comment>
<evidence type="ECO:0000256" key="15">
    <source>
        <dbReference type="PROSITE-ProRule" id="PRU00782"/>
    </source>
</evidence>
<dbReference type="Gene3D" id="1.20.120.720">
    <property type="entry name" value="Myosin VI head, motor domain, U50 subdomain"/>
    <property type="match status" value="1"/>
</dbReference>
<keyword evidence="11 17" id="KW-0472">Membrane</keyword>
<dbReference type="GO" id="GO:0003779">
    <property type="term" value="F:actin binding"/>
    <property type="evidence" value="ECO:0007669"/>
    <property type="project" value="UniProtKB-KW"/>
</dbReference>
<feature type="domain" description="Myosin motor" evidence="19">
    <location>
        <begin position="24"/>
        <end position="804"/>
    </location>
</feature>
<name>A0A5C5FX55_9BASI</name>
<evidence type="ECO:0000256" key="16">
    <source>
        <dbReference type="SAM" id="MobiDB-lite"/>
    </source>
</evidence>
<dbReference type="SUPFAM" id="SSF52540">
    <property type="entry name" value="P-loop containing nucleoside triphosphate hydrolases"/>
    <property type="match status" value="1"/>
</dbReference>
<dbReference type="Proteomes" id="UP000311382">
    <property type="component" value="Unassembled WGS sequence"/>
</dbReference>
<feature type="transmembrane region" description="Helical" evidence="17">
    <location>
        <begin position="1263"/>
        <end position="1282"/>
    </location>
</feature>
<evidence type="ECO:0000313" key="22">
    <source>
        <dbReference type="Proteomes" id="UP000311382"/>
    </source>
</evidence>
<feature type="transmembrane region" description="Helical" evidence="17">
    <location>
        <begin position="1712"/>
        <end position="1735"/>
    </location>
</feature>
<feature type="transmembrane region" description="Helical" evidence="17">
    <location>
        <begin position="960"/>
        <end position="979"/>
    </location>
</feature>
<dbReference type="Pfam" id="PF03142">
    <property type="entry name" value="Chitin_synth_2"/>
    <property type="match status" value="1"/>
</dbReference>
<proteinExistence type="inferred from homology"/>
<dbReference type="PANTHER" id="PTHR22914">
    <property type="entry name" value="CHITIN SYNTHASE"/>
    <property type="match status" value="1"/>
</dbReference>
<dbReference type="GO" id="GO:0006031">
    <property type="term" value="P:chitin biosynthetic process"/>
    <property type="evidence" value="ECO:0007669"/>
    <property type="project" value="TreeGrafter"/>
</dbReference>
<keyword evidence="8 15" id="KW-0067">ATP-binding</keyword>
<organism evidence="21 22">
    <name type="scientific">Rhodotorula diobovata</name>
    <dbReference type="NCBI Taxonomy" id="5288"/>
    <lineage>
        <taxon>Eukaryota</taxon>
        <taxon>Fungi</taxon>
        <taxon>Dikarya</taxon>
        <taxon>Basidiomycota</taxon>
        <taxon>Pucciniomycotina</taxon>
        <taxon>Microbotryomycetes</taxon>
        <taxon>Sporidiobolales</taxon>
        <taxon>Sporidiobolaceae</taxon>
        <taxon>Rhodotorula</taxon>
    </lineage>
</organism>
<feature type="domain" description="Cytochrome b5 heme-binding" evidence="18">
    <location>
        <begin position="1023"/>
        <end position="1081"/>
    </location>
</feature>
<keyword evidence="4" id="KW-0328">Glycosyltransferase</keyword>
<accession>A0A5C5FX55</accession>
<dbReference type="EMBL" id="SOZI01000044">
    <property type="protein sequence ID" value="TNY21390.1"/>
    <property type="molecule type" value="Genomic_DNA"/>
</dbReference>
<dbReference type="InterPro" id="IPR001199">
    <property type="entry name" value="Cyt_B5-like_heme/steroid-bd"/>
</dbReference>
<dbReference type="GO" id="GO:0005524">
    <property type="term" value="F:ATP binding"/>
    <property type="evidence" value="ECO:0007669"/>
    <property type="project" value="UniProtKB-UniRule"/>
</dbReference>
<evidence type="ECO:0000313" key="21">
    <source>
        <dbReference type="EMBL" id="TNY21390.1"/>
    </source>
</evidence>
<dbReference type="SMART" id="SM00242">
    <property type="entry name" value="MYSc"/>
    <property type="match status" value="1"/>
</dbReference>
<dbReference type="GO" id="GO:0031505">
    <property type="term" value="P:fungal-type cell wall organization"/>
    <property type="evidence" value="ECO:0007669"/>
    <property type="project" value="TreeGrafter"/>
</dbReference>
<comment type="subcellular location">
    <subcellularLocation>
        <location evidence="1">Cell membrane</location>
        <topology evidence="1">Multi-pass membrane protein</topology>
    </subcellularLocation>
</comment>
<gene>
    <name evidence="21" type="ORF">DMC30DRAFT_436317</name>
</gene>
<dbReference type="Gene3D" id="1.10.10.820">
    <property type="match status" value="1"/>
</dbReference>
<keyword evidence="21" id="KW-0396">Initiation factor</keyword>
<keyword evidence="7 15" id="KW-0547">Nucleotide-binding</keyword>
<dbReference type="GO" id="GO:0016459">
    <property type="term" value="C:myosin complex"/>
    <property type="evidence" value="ECO:0007669"/>
    <property type="project" value="UniProtKB-KW"/>
</dbReference>
<dbReference type="GO" id="GO:0003774">
    <property type="term" value="F:cytoskeletal motor activity"/>
    <property type="evidence" value="ECO:0007669"/>
    <property type="project" value="UniProtKB-UniRule"/>
</dbReference>
<keyword evidence="14 15" id="KW-0009">Actin-binding</keyword>
<dbReference type="Pfam" id="PF00063">
    <property type="entry name" value="Myosin_head"/>
    <property type="match status" value="2"/>
</dbReference>
<evidence type="ECO:0000256" key="1">
    <source>
        <dbReference type="ARBA" id="ARBA00004651"/>
    </source>
</evidence>
<evidence type="ECO:0000256" key="2">
    <source>
        <dbReference type="ARBA" id="ARBA00012543"/>
    </source>
</evidence>
<evidence type="ECO:0000256" key="4">
    <source>
        <dbReference type="ARBA" id="ARBA00022676"/>
    </source>
</evidence>
<evidence type="ECO:0000256" key="3">
    <source>
        <dbReference type="ARBA" id="ARBA00022475"/>
    </source>
</evidence>
<dbReference type="STRING" id="5288.A0A5C5FX55"/>
<dbReference type="Pfam" id="PF08766">
    <property type="entry name" value="DEK_C"/>
    <property type="match status" value="1"/>
</dbReference>
<sequence>MPSNPFATPKVGQAVELDPLDVPDLADLPPGVPPLATDDLVPLLRARLLDGLPYTSLSPRVTVALNPFQFVHATSDQALADWRAEYADCGSDGVRGRLGPHVWATAQKALYHMTRTGQDQAIVLSGETGSGKTESSRLMLKALIDIAAPPAGKKGAKLASSIPAAFFILDSFGHAATTSNANASRFGRYTELQFSDKGRLTGLKGLEYFLEKSRVSSAPAGERNFHVFHYLVAGASPDEREHLRFDSASSFRYLAQARSSAASVQSDVTRFAQLKDAFKTVGFPKKAVASVCQVLAAILHLGNIEFHMDRHRNADSAVVKNPHVLETAAEFLGVDAAELEFALTNSSTLVMGEVCAVFLDAEGAAANRDDLARTLYSLVFSWVGEFLNEKLCRDDFATFISLVDFPGPVQHASSHRDGLGVEAFCFNLAAERVQGYLLDQLHEADKAEYAAEGLTLPGADAKYATNSETVRLLTNQPGGLVHIIDDQSRRRGKTDSTMLKAMTKRWSNHPSFSSREGDEAQGRPGSFVVSHWHGQATYSTENFIASNSEAVSPNFVTLLGGSSTTPRSSDGRTTPTARDALSAATGGSTFSFIRQLFANGAVETKAHPRSEETLVAASQKVGPRRAPSMRRPQRGGQHNPFGGAGGDIDEEDEDAAHASGDKGAAAAGRSVVQEVNDSVTLLLNTLQTSTSWFVLCVRPNDAQLPNQVDAKLVKHQVRAFGLAELSRRLQGEWAINLEVREWWERYGQIAVLAEEQQALGALMYRDKAVKVRELLGFGEREMGIGKKKVFLSDNAFRYLEDFLRADDPEEQAHCREILNRGSAGAGATPDDPYSPYGLPDTPGLDSYNDEFAKTTSTAALPILAHKYGANATPAYDDDEYEMDRKEYLAGGGVGGGDDEYYPGSQRNLHDEERSLAPSAYTSSRPMFDTGKGSEKELLAGSKEHNETVEVIRTSSARKRWVALTWLFTWWIPSPLLRWIGGMKRPDVRMAWREKLLINILIWLLCGSAVFVIAVLGPLICPTEHVFNTQELNDRSYTQNPDKMLVAIRGEVFDLSSFAPHHQPGSSTNIEKLGGNDLTNYFPVQVSALCNGVDGNVSPWVTLESANISTAITNVAKYHDFRAYTNDVRPDWYYETMVYLRYNYRKGFMGYSRGTVKKEAKEKGMNIAIYDGNVYDLSTYIQNNGGGIRVPQGATAPSGVDRNFMATPIVDLFRQKAGGDLTSAFDSLNLDAAVLERQKICLRNLFFIGKIDNRNSPQCQFSQYILIALSCVMVAIIGAKFIAALQFGRKRKPEDYDKFVICQVPCYTEGEDSLRACIDSLTKLKYDDKRKLLMIICDGMIVGSGNDRPTPQIVLDILGADPTIDPEPLSFLSIGNGDKQHNMAKIYSGLHEAGGHIVPYVVVVKVGKPTERQRPGNRGKRDSQMLLMRFLNRVHFDSPMAPAELEMYHQIKNVIGVNPSFYEYLLMIDADTTVDPMSLNYLVGGFVEDRKIIGLCGETSLANARASWTTMMQVYEYFISHHLTKAFESLFGSVTCLPGCFSMYRIRTLEHKPIIISDAVLAEYGENKVETLHVKNLLSLGEDRYLTTVILKHFSQYKLKFTRFAKAQTIAPDEWKVLMSQRRRWINSTIHNLFELLFIDRMCGFCCFSMRFVILVDLASTLISPVTVAYIVYLIYMVVGEHKAIPTFALIMLGAIYGLQVIIYVLHRKFEHIGWMLVYICGIPFFSFILPLVSFWQMDDFSWGSTREIVGEQGKRLLVHDEGKFDPASIPLRTWSSFEADLWETGSNASIGEIIEASKQEREQSQYGMPYGAPSAYGAASTRDFSPQRYGGGGGGMGTVGHYAAPSVGSLPRGAAASVYGGSAYPASVNPYAQPGAMSTFAGAGKRDSTTSFFAANALAQAGMLPAGHRSSSGDLLGGGGVYNASPRAMSPVGEGERQGVPPDEVIVHDVQEMLATADLQTVTKKTVRTALAQRYGVDDFSADKKALINAVISETLGLA</sequence>
<dbReference type="CDD" id="cd14879">
    <property type="entry name" value="MYSc_Myo17"/>
    <property type="match status" value="1"/>
</dbReference>
<dbReference type="SUPFAM" id="SSF55856">
    <property type="entry name" value="Cytochrome b5-like heme/steroid binding domain"/>
    <property type="match status" value="1"/>
</dbReference>
<evidence type="ECO:0000256" key="13">
    <source>
        <dbReference type="ARBA" id="ARBA00023180"/>
    </source>
</evidence>
<evidence type="ECO:0000259" key="20">
    <source>
        <dbReference type="PROSITE" id="PS51998"/>
    </source>
</evidence>
<dbReference type="InterPro" id="IPR014876">
    <property type="entry name" value="DEK_C"/>
</dbReference>
<evidence type="ECO:0000256" key="7">
    <source>
        <dbReference type="ARBA" id="ARBA00022741"/>
    </source>
</evidence>
<dbReference type="InterPro" id="IPR036961">
    <property type="entry name" value="Kinesin_motor_dom_sf"/>
</dbReference>
<keyword evidence="6 17" id="KW-0812">Transmembrane</keyword>
<keyword evidence="13" id="KW-0325">Glycoprotein</keyword>
<protein>
    <recommendedName>
        <fullName evidence="2">chitin synthase</fullName>
        <ecNumber evidence="2">2.4.1.16</ecNumber>
    </recommendedName>
</protein>
<evidence type="ECO:0000256" key="11">
    <source>
        <dbReference type="ARBA" id="ARBA00023136"/>
    </source>
</evidence>
<dbReference type="OrthoDB" id="370884at2759"/>
<evidence type="ECO:0000256" key="5">
    <source>
        <dbReference type="ARBA" id="ARBA00022679"/>
    </source>
</evidence>
<feature type="transmembrane region" description="Helical" evidence="17">
    <location>
        <begin position="1651"/>
        <end position="1678"/>
    </location>
</feature>
<dbReference type="InterPro" id="IPR001609">
    <property type="entry name" value="Myosin_head_motor_dom-like"/>
</dbReference>
<dbReference type="InterPro" id="IPR029044">
    <property type="entry name" value="Nucleotide-diphossugar_trans"/>
</dbReference>
<evidence type="ECO:0000256" key="12">
    <source>
        <dbReference type="ARBA" id="ARBA00023175"/>
    </source>
</evidence>
<dbReference type="Gene3D" id="1.10.10.60">
    <property type="entry name" value="Homeodomain-like"/>
    <property type="match status" value="1"/>
</dbReference>
<keyword evidence="22" id="KW-1185">Reference proteome</keyword>
<keyword evidence="12 15" id="KW-0505">Motor protein</keyword>
<dbReference type="SUPFAM" id="SSF53448">
    <property type="entry name" value="Nucleotide-diphospho-sugar transferases"/>
    <property type="match status" value="1"/>
</dbReference>
<feature type="region of interest" description="Disordered" evidence="16">
    <location>
        <begin position="604"/>
        <end position="662"/>
    </location>
</feature>
<evidence type="ECO:0000256" key="6">
    <source>
        <dbReference type="ARBA" id="ARBA00022692"/>
    </source>
</evidence>
<dbReference type="Gene3D" id="3.10.120.10">
    <property type="entry name" value="Cytochrome b5-like heme/steroid binding domain"/>
    <property type="match status" value="2"/>
</dbReference>
<dbReference type="Pfam" id="PF00173">
    <property type="entry name" value="Cyt-b5"/>
    <property type="match status" value="1"/>
</dbReference>
<evidence type="ECO:0000256" key="10">
    <source>
        <dbReference type="ARBA" id="ARBA00023123"/>
    </source>
</evidence>
<feature type="transmembrane region" description="Helical" evidence="17">
    <location>
        <begin position="999"/>
        <end position="1019"/>
    </location>
</feature>
<keyword evidence="10 15" id="KW-0518">Myosin</keyword>
<dbReference type="InterPro" id="IPR027417">
    <property type="entry name" value="P-loop_NTPase"/>
</dbReference>
<dbReference type="SUPFAM" id="SSF109715">
    <property type="entry name" value="DEK C-terminal domain"/>
    <property type="match status" value="1"/>
</dbReference>
<feature type="compositionally biased region" description="Polar residues" evidence="16">
    <location>
        <begin position="559"/>
        <end position="576"/>
    </location>
</feature>
<dbReference type="PROSITE" id="PS50255">
    <property type="entry name" value="CYTOCHROME_B5_2"/>
    <property type="match status" value="1"/>
</dbReference>
<dbReference type="PROSITE" id="PS51456">
    <property type="entry name" value="MYOSIN_MOTOR"/>
    <property type="match status" value="1"/>
</dbReference>
<dbReference type="InterPro" id="IPR036037">
    <property type="entry name" value="MYSc_Myo17"/>
</dbReference>
<evidence type="ECO:0000259" key="19">
    <source>
        <dbReference type="PROSITE" id="PS51456"/>
    </source>
</evidence>
<dbReference type="PRINTS" id="PR00193">
    <property type="entry name" value="MYOSINHEAVY"/>
</dbReference>
<reference evidence="21 22" key="1">
    <citation type="submission" date="2019-03" db="EMBL/GenBank/DDBJ databases">
        <title>Rhodosporidium diobovatum UCD-FST 08-225 genome sequencing, assembly, and annotation.</title>
        <authorList>
            <person name="Fakankun I.U."/>
            <person name="Fristensky B."/>
            <person name="Levin D.B."/>
        </authorList>
    </citation>
    <scope>NUCLEOTIDE SEQUENCE [LARGE SCALE GENOMIC DNA]</scope>
    <source>
        <strain evidence="21 22">UCD-FST 08-225</strain>
    </source>
</reference>
<evidence type="ECO:0000256" key="9">
    <source>
        <dbReference type="ARBA" id="ARBA00022989"/>
    </source>
</evidence>
<evidence type="ECO:0000256" key="8">
    <source>
        <dbReference type="ARBA" id="ARBA00022840"/>
    </source>
</evidence>
<evidence type="ECO:0000259" key="18">
    <source>
        <dbReference type="PROSITE" id="PS50255"/>
    </source>
</evidence>
<dbReference type="InterPro" id="IPR004835">
    <property type="entry name" value="Chitin_synth"/>
</dbReference>
<dbReference type="GO" id="GO:0030428">
    <property type="term" value="C:cell septum"/>
    <property type="evidence" value="ECO:0007669"/>
    <property type="project" value="TreeGrafter"/>
</dbReference>
<feature type="domain" description="DEK-C" evidence="20">
    <location>
        <begin position="1940"/>
        <end position="1997"/>
    </location>
</feature>
<dbReference type="SMART" id="SM01117">
    <property type="entry name" value="Cyt-b5"/>
    <property type="match status" value="2"/>
</dbReference>
<dbReference type="PROSITE" id="PS51998">
    <property type="entry name" value="DEK_C"/>
    <property type="match status" value="1"/>
</dbReference>